<evidence type="ECO:0000313" key="2">
    <source>
        <dbReference type="WBParaSite" id="PgR030_g079_t01"/>
    </source>
</evidence>
<evidence type="ECO:0000313" key="1">
    <source>
        <dbReference type="Proteomes" id="UP000887569"/>
    </source>
</evidence>
<reference evidence="2" key="1">
    <citation type="submission" date="2022-11" db="UniProtKB">
        <authorList>
            <consortium name="WormBaseParasite"/>
        </authorList>
    </citation>
    <scope>IDENTIFICATION</scope>
</reference>
<proteinExistence type="predicted"/>
<sequence length="110" mass="12490">MQNNSPKSLIRRLPQRCDAIHASYDASHYSAKFCKSNLLCVTTDDELFVCTKSVVWMSFLTSSCQSCLNLVSLIRTLREIRGNKGEDLQSLSLQVPLNIFYVVKLKKNCL</sequence>
<dbReference type="Proteomes" id="UP000887569">
    <property type="component" value="Unplaced"/>
</dbReference>
<keyword evidence="1" id="KW-1185">Reference proteome</keyword>
<accession>A0A915B8P2</accession>
<dbReference type="AlphaFoldDB" id="A0A915B8P2"/>
<name>A0A915B8P2_PARUN</name>
<dbReference type="WBParaSite" id="PgR030_g079_t01">
    <property type="protein sequence ID" value="PgR030_g079_t01"/>
    <property type="gene ID" value="PgR030_g079"/>
</dbReference>
<organism evidence="1 2">
    <name type="scientific">Parascaris univalens</name>
    <name type="common">Nematode worm</name>
    <dbReference type="NCBI Taxonomy" id="6257"/>
    <lineage>
        <taxon>Eukaryota</taxon>
        <taxon>Metazoa</taxon>
        <taxon>Ecdysozoa</taxon>
        <taxon>Nematoda</taxon>
        <taxon>Chromadorea</taxon>
        <taxon>Rhabditida</taxon>
        <taxon>Spirurina</taxon>
        <taxon>Ascaridomorpha</taxon>
        <taxon>Ascaridoidea</taxon>
        <taxon>Ascarididae</taxon>
        <taxon>Parascaris</taxon>
    </lineage>
</organism>
<protein>
    <submittedName>
        <fullName evidence="2">Uncharacterized protein</fullName>
    </submittedName>
</protein>